<feature type="domain" description="GP-PDE" evidence="1">
    <location>
        <begin position="31"/>
        <end position="271"/>
    </location>
</feature>
<organism evidence="2">
    <name type="scientific">Cellulosimicrobium sp. ES-005</name>
    <dbReference type="NCBI Taxonomy" id="3163031"/>
    <lineage>
        <taxon>Bacteria</taxon>
        <taxon>Bacillati</taxon>
        <taxon>Actinomycetota</taxon>
        <taxon>Actinomycetes</taxon>
        <taxon>Micrococcales</taxon>
        <taxon>Promicromonosporaceae</taxon>
        <taxon>Cellulosimicrobium</taxon>
    </lineage>
</organism>
<reference evidence="2" key="1">
    <citation type="submission" date="2024-06" db="EMBL/GenBank/DDBJ databases">
        <title>Complete genome sequence of the cellulolytic actinobacterium, Cellulosimicrobium ES-005.</title>
        <authorList>
            <person name="Matthews C.T."/>
            <person name="Underwood K.D."/>
            <person name="Ghanchi K.M."/>
            <person name="Fields S.D."/>
            <person name="Gardner S.G."/>
        </authorList>
    </citation>
    <scope>NUCLEOTIDE SEQUENCE</scope>
    <source>
        <strain evidence="2">ES-005</strain>
    </source>
</reference>
<dbReference type="Pfam" id="PF03009">
    <property type="entry name" value="GDPD"/>
    <property type="match status" value="1"/>
</dbReference>
<dbReference type="PROSITE" id="PS51704">
    <property type="entry name" value="GP_PDE"/>
    <property type="match status" value="1"/>
</dbReference>
<dbReference type="PANTHER" id="PTHR46211">
    <property type="entry name" value="GLYCEROPHOSPHORYL DIESTER PHOSPHODIESTERASE"/>
    <property type="match status" value="1"/>
</dbReference>
<dbReference type="AlphaFoldDB" id="A0AAU8FX60"/>
<dbReference type="InterPro" id="IPR017946">
    <property type="entry name" value="PLC-like_Pdiesterase_TIM-brl"/>
</dbReference>
<name>A0AAU8FX60_9MICO</name>
<protein>
    <submittedName>
        <fullName evidence="2">Glycerophosphodiester phosphodiesterase family protein</fullName>
    </submittedName>
</protein>
<dbReference type="EMBL" id="CP159290">
    <property type="protein sequence ID" value="XCH29198.1"/>
    <property type="molecule type" value="Genomic_DNA"/>
</dbReference>
<evidence type="ECO:0000259" key="1">
    <source>
        <dbReference type="PROSITE" id="PS51704"/>
    </source>
</evidence>
<dbReference type="GO" id="GO:0006629">
    <property type="term" value="P:lipid metabolic process"/>
    <property type="evidence" value="ECO:0007669"/>
    <property type="project" value="InterPro"/>
</dbReference>
<accession>A0AAU8FX60</accession>
<dbReference type="InterPro" id="IPR030395">
    <property type="entry name" value="GP_PDE_dom"/>
</dbReference>
<proteinExistence type="predicted"/>
<dbReference type="Gene3D" id="3.20.20.190">
    <property type="entry name" value="Phosphatidylinositol (PI) phosphodiesterase"/>
    <property type="match status" value="1"/>
</dbReference>
<evidence type="ECO:0000313" key="2">
    <source>
        <dbReference type="EMBL" id="XCH29198.1"/>
    </source>
</evidence>
<dbReference type="GO" id="GO:0008081">
    <property type="term" value="F:phosphoric diester hydrolase activity"/>
    <property type="evidence" value="ECO:0007669"/>
    <property type="project" value="InterPro"/>
</dbReference>
<dbReference type="PANTHER" id="PTHR46211:SF1">
    <property type="entry name" value="GLYCEROPHOSPHODIESTER PHOSPHODIESTERASE, CYTOPLASMIC"/>
    <property type="match status" value="1"/>
</dbReference>
<gene>
    <name evidence="2" type="ORF">ABRQ22_16650</name>
</gene>
<dbReference type="RefSeq" id="WP_353707522.1">
    <property type="nucleotide sequence ID" value="NZ_CP159290.1"/>
</dbReference>
<dbReference type="SUPFAM" id="SSF51695">
    <property type="entry name" value="PLC-like phosphodiesterases"/>
    <property type="match status" value="1"/>
</dbReference>
<sequence length="287" mass="30499">MPPTAPGRTPDQRTTHAPPLLRAAADRGGRPLVVGHRGNSSVAPQNTLAAFEAAVRAGADAIELDVHLTADRQVVVLHDDVVDETTDGTGRVDGLTLAEVRALDAGSSFSRAYAGQRVPTFAEVARFAVAHPGVGLLVELKGVWSVEDVLLVTKQVDDAGLADRVLVQSFWPPTVAALRDAAGHLDRALLLALHPDSLAELVSVCADLGVVACNPEVALLAHEPGLVDTLRGAGLRVHAWTANTTDEWDDLLAQGVDGIMTDRPDRLAGWLDARFEDPRRVNRPPRP</sequence>